<proteinExistence type="predicted"/>
<sequence>MPAPLDTITSASTTNMSISHAGNVIAPSLLPNVPTSSSLNIQNLTTTADVLSTDLMAKVPAGPSTRKVQMRPGPARTGRNLAALHWLKQIQSDGTIPAFKDYYDGLSKDQRQAYDNEAKDLVAKNMWNKAKDVQDGTLH</sequence>
<protein>
    <submittedName>
        <fullName evidence="1">Uncharacterized protein</fullName>
    </submittedName>
</protein>
<comment type="caution">
    <text evidence="1">The sequence shown here is derived from an EMBL/GenBank/DDBJ whole genome shotgun (WGS) entry which is preliminary data.</text>
</comment>
<name>A0A8I2YDH3_9AGAM</name>
<dbReference type="AlphaFoldDB" id="A0A8I2YDH3"/>
<evidence type="ECO:0000313" key="2">
    <source>
        <dbReference type="Proteomes" id="UP000683000"/>
    </source>
</evidence>
<reference evidence="1" key="1">
    <citation type="submission" date="2021-03" db="EMBL/GenBank/DDBJ databases">
        <title>Evolutionary innovations through gain and loss of genes in the ectomycorrhizal Boletales.</title>
        <authorList>
            <person name="Wu G."/>
            <person name="Miyauchi S."/>
            <person name="Morin E."/>
            <person name="Yang Z.-L."/>
            <person name="Xu J."/>
            <person name="Martin F.M."/>
        </authorList>
    </citation>
    <scope>NUCLEOTIDE SEQUENCE</scope>
    <source>
        <strain evidence="1">BR01</strain>
    </source>
</reference>
<gene>
    <name evidence="1" type="ORF">JVT61DRAFT_13409</name>
</gene>
<organism evidence="1 2">
    <name type="scientific">Boletus reticuloceps</name>
    <dbReference type="NCBI Taxonomy" id="495285"/>
    <lineage>
        <taxon>Eukaryota</taxon>
        <taxon>Fungi</taxon>
        <taxon>Dikarya</taxon>
        <taxon>Basidiomycota</taxon>
        <taxon>Agaricomycotina</taxon>
        <taxon>Agaricomycetes</taxon>
        <taxon>Agaricomycetidae</taxon>
        <taxon>Boletales</taxon>
        <taxon>Boletineae</taxon>
        <taxon>Boletaceae</taxon>
        <taxon>Boletoideae</taxon>
        <taxon>Boletus</taxon>
    </lineage>
</organism>
<dbReference type="OrthoDB" id="2689266at2759"/>
<accession>A0A8I2YDH3</accession>
<evidence type="ECO:0000313" key="1">
    <source>
        <dbReference type="EMBL" id="KAG6369851.1"/>
    </source>
</evidence>
<dbReference type="Proteomes" id="UP000683000">
    <property type="component" value="Unassembled WGS sequence"/>
</dbReference>
<dbReference type="EMBL" id="JAGFBS010000062">
    <property type="protein sequence ID" value="KAG6369851.1"/>
    <property type="molecule type" value="Genomic_DNA"/>
</dbReference>
<keyword evidence="2" id="KW-1185">Reference proteome</keyword>